<evidence type="ECO:0000313" key="1">
    <source>
        <dbReference type="EMBL" id="SNT30706.1"/>
    </source>
</evidence>
<sequence length="79" mass="8783">MASSVSTPRYMAPAASALAQDDLAAARTHWRAAHKIYQDLDHRLATVLGEWLHTLDVMSDPAELAGADEARRRLCRRLI</sequence>
<protein>
    <submittedName>
        <fullName evidence="1">Uncharacterized protein</fullName>
    </submittedName>
</protein>
<dbReference type="AlphaFoldDB" id="A0A239LJE2"/>
<proteinExistence type="predicted"/>
<gene>
    <name evidence="1" type="ORF">SAMN05216276_103374</name>
</gene>
<accession>A0A239LJE2</accession>
<organism evidence="1 2">
    <name type="scientific">Streptosporangium subroseum</name>
    <dbReference type="NCBI Taxonomy" id="106412"/>
    <lineage>
        <taxon>Bacteria</taxon>
        <taxon>Bacillati</taxon>
        <taxon>Actinomycetota</taxon>
        <taxon>Actinomycetes</taxon>
        <taxon>Streptosporangiales</taxon>
        <taxon>Streptosporangiaceae</taxon>
        <taxon>Streptosporangium</taxon>
    </lineage>
</organism>
<reference evidence="1 2" key="1">
    <citation type="submission" date="2017-06" db="EMBL/GenBank/DDBJ databases">
        <authorList>
            <person name="Kim H.J."/>
            <person name="Triplett B.A."/>
        </authorList>
    </citation>
    <scope>NUCLEOTIDE SEQUENCE [LARGE SCALE GENOMIC DNA]</scope>
    <source>
        <strain evidence="1 2">CGMCC 4.2132</strain>
    </source>
</reference>
<dbReference type="Proteomes" id="UP000198282">
    <property type="component" value="Unassembled WGS sequence"/>
</dbReference>
<evidence type="ECO:0000313" key="2">
    <source>
        <dbReference type="Proteomes" id="UP000198282"/>
    </source>
</evidence>
<keyword evidence="2" id="KW-1185">Reference proteome</keyword>
<dbReference type="EMBL" id="FZOD01000033">
    <property type="protein sequence ID" value="SNT30706.1"/>
    <property type="molecule type" value="Genomic_DNA"/>
</dbReference>
<name>A0A239LJE2_9ACTN</name>
<dbReference type="RefSeq" id="WP_089210391.1">
    <property type="nucleotide sequence ID" value="NZ_FZOD01000033.1"/>
</dbReference>